<comment type="caution">
    <text evidence="2">The sequence shown here is derived from an EMBL/GenBank/DDBJ whole genome shotgun (WGS) entry which is preliminary data.</text>
</comment>
<feature type="compositionally biased region" description="Gly residues" evidence="1">
    <location>
        <begin position="11"/>
        <end position="20"/>
    </location>
</feature>
<keyword evidence="3" id="KW-1185">Reference proteome</keyword>
<evidence type="ECO:0000313" key="3">
    <source>
        <dbReference type="Proteomes" id="UP001601976"/>
    </source>
</evidence>
<evidence type="ECO:0000313" key="2">
    <source>
        <dbReference type="EMBL" id="MFF3343682.1"/>
    </source>
</evidence>
<organism evidence="2 3">
    <name type="scientific">Streptomyces flavidovirens</name>
    <dbReference type="NCBI Taxonomy" id="67298"/>
    <lineage>
        <taxon>Bacteria</taxon>
        <taxon>Bacillati</taxon>
        <taxon>Actinomycetota</taxon>
        <taxon>Actinomycetes</taxon>
        <taxon>Kitasatosporales</taxon>
        <taxon>Streptomycetaceae</taxon>
        <taxon>Streptomyces</taxon>
    </lineage>
</organism>
<dbReference type="EMBL" id="JBIAPK010000017">
    <property type="protein sequence ID" value="MFF3343682.1"/>
    <property type="molecule type" value="Genomic_DNA"/>
</dbReference>
<protein>
    <submittedName>
        <fullName evidence="2">Uncharacterized protein</fullName>
    </submittedName>
</protein>
<evidence type="ECO:0000256" key="1">
    <source>
        <dbReference type="SAM" id="MobiDB-lite"/>
    </source>
</evidence>
<accession>A0ABW6RT13</accession>
<proteinExistence type="predicted"/>
<name>A0ABW6RT13_9ACTN</name>
<dbReference type="Proteomes" id="UP001601976">
    <property type="component" value="Unassembled WGS sequence"/>
</dbReference>
<sequence>MVEVGTAHPEPGGGLLGTERGIGGDQVAQVLAPADLVDLAGVVQRPCPGSRSG</sequence>
<reference evidence="2 3" key="1">
    <citation type="submission" date="2024-10" db="EMBL/GenBank/DDBJ databases">
        <title>The Natural Products Discovery Center: Release of the First 8490 Sequenced Strains for Exploring Actinobacteria Biosynthetic Diversity.</title>
        <authorList>
            <person name="Kalkreuter E."/>
            <person name="Kautsar S.A."/>
            <person name="Yang D."/>
            <person name="Bader C.D."/>
            <person name="Teijaro C.N."/>
            <person name="Fluegel L."/>
            <person name="Davis C.M."/>
            <person name="Simpson J.R."/>
            <person name="Lauterbach L."/>
            <person name="Steele A.D."/>
            <person name="Gui C."/>
            <person name="Meng S."/>
            <person name="Li G."/>
            <person name="Viehrig K."/>
            <person name="Ye F."/>
            <person name="Su P."/>
            <person name="Kiefer A.F."/>
            <person name="Nichols A."/>
            <person name="Cepeda A.J."/>
            <person name="Yan W."/>
            <person name="Fan B."/>
            <person name="Jiang Y."/>
            <person name="Adhikari A."/>
            <person name="Zheng C.-J."/>
            <person name="Schuster L."/>
            <person name="Cowan T.M."/>
            <person name="Smanski M.J."/>
            <person name="Chevrette M.G."/>
            <person name="De Carvalho L.P.S."/>
            <person name="Shen B."/>
        </authorList>
    </citation>
    <scope>NUCLEOTIDE SEQUENCE [LARGE SCALE GENOMIC DNA]</scope>
    <source>
        <strain evidence="2 3">NPDC003029</strain>
    </source>
</reference>
<gene>
    <name evidence="2" type="ORF">ACFYWW_34205</name>
</gene>
<feature type="region of interest" description="Disordered" evidence="1">
    <location>
        <begin position="1"/>
        <end position="20"/>
    </location>
</feature>
<dbReference type="RefSeq" id="WP_387899625.1">
    <property type="nucleotide sequence ID" value="NZ_JBIAPK010000017.1"/>
</dbReference>